<dbReference type="AlphaFoldDB" id="A0A172TTE6"/>
<keyword evidence="1" id="KW-0812">Transmembrane</keyword>
<keyword evidence="1" id="KW-0472">Membrane</keyword>
<feature type="transmembrane region" description="Helical" evidence="1">
    <location>
        <begin position="84"/>
        <end position="103"/>
    </location>
</feature>
<dbReference type="EMBL" id="CP011390">
    <property type="protein sequence ID" value="ANE50300.1"/>
    <property type="molecule type" value="Genomic_DNA"/>
</dbReference>
<feature type="transmembrane region" description="Helical" evidence="1">
    <location>
        <begin position="12"/>
        <end position="30"/>
    </location>
</feature>
<dbReference type="RefSeq" id="WP_066402912.1">
    <property type="nucleotide sequence ID" value="NZ_CP011390.1"/>
</dbReference>
<reference evidence="2 3" key="2">
    <citation type="journal article" date="2016" name="Int. J. Syst. Evol. Microbiol.">
        <title>Flavisolibacter tropicus sp. nov., isolated from tropical soil.</title>
        <authorList>
            <person name="Lee J.J."/>
            <person name="Kang M.S."/>
            <person name="Kim G.S."/>
            <person name="Lee C.S."/>
            <person name="Lim S."/>
            <person name="Lee J."/>
            <person name="Roh S.H."/>
            <person name="Kang H."/>
            <person name="Ha J.M."/>
            <person name="Bae S."/>
            <person name="Jung H.Y."/>
            <person name="Kim M.K."/>
        </authorList>
    </citation>
    <scope>NUCLEOTIDE SEQUENCE [LARGE SCALE GENOMIC DNA]</scope>
    <source>
        <strain evidence="2 3">LCS9</strain>
    </source>
</reference>
<name>A0A172TTE6_9BACT</name>
<protein>
    <recommendedName>
        <fullName evidence="4">Cytochrome b561 bacterial/Ni-hydrogenase domain-containing protein</fullName>
    </recommendedName>
</protein>
<sequence>MYTGLLHLHSFGRWIVLILLLVAIFKSATAGNRPFEKSDRTVGLLLTIFADIMLLVGIALWFMGAWGYQNISNRGMGEVMGDPVSRFFAVEHTIGMLVAIVLLHIGKAQSKKSIPDSAKHKRTFIFYLIALLIVLASIPWPIREIGAGRGWF</sequence>
<accession>A0A172TTE6</accession>
<evidence type="ECO:0000313" key="2">
    <source>
        <dbReference type="EMBL" id="ANE50300.1"/>
    </source>
</evidence>
<dbReference type="OrthoDB" id="329514at2"/>
<dbReference type="STRING" id="1492898.SY85_07080"/>
<gene>
    <name evidence="2" type="ORF">SY85_07080</name>
</gene>
<dbReference type="KEGG" id="fla:SY85_07080"/>
<evidence type="ECO:0008006" key="4">
    <source>
        <dbReference type="Google" id="ProtNLM"/>
    </source>
</evidence>
<evidence type="ECO:0000256" key="1">
    <source>
        <dbReference type="SAM" id="Phobius"/>
    </source>
</evidence>
<keyword evidence="1" id="KW-1133">Transmembrane helix</keyword>
<reference evidence="3" key="1">
    <citation type="submission" date="2015-01" db="EMBL/GenBank/DDBJ databases">
        <title>Flavisolibacter sp./LCS9/ whole genome sequencing.</title>
        <authorList>
            <person name="Kim M.K."/>
            <person name="Srinivasan S."/>
            <person name="Lee J.-J."/>
        </authorList>
    </citation>
    <scope>NUCLEOTIDE SEQUENCE [LARGE SCALE GENOMIC DNA]</scope>
    <source>
        <strain evidence="3">LCS9</strain>
    </source>
</reference>
<evidence type="ECO:0000313" key="3">
    <source>
        <dbReference type="Proteomes" id="UP000077177"/>
    </source>
</evidence>
<feature type="transmembrane region" description="Helical" evidence="1">
    <location>
        <begin position="124"/>
        <end position="142"/>
    </location>
</feature>
<keyword evidence="3" id="KW-1185">Reference proteome</keyword>
<dbReference type="Proteomes" id="UP000077177">
    <property type="component" value="Chromosome"/>
</dbReference>
<feature type="transmembrane region" description="Helical" evidence="1">
    <location>
        <begin position="42"/>
        <end position="64"/>
    </location>
</feature>
<proteinExistence type="predicted"/>
<organism evidence="2 3">
    <name type="scientific">Flavisolibacter tropicus</name>
    <dbReference type="NCBI Taxonomy" id="1492898"/>
    <lineage>
        <taxon>Bacteria</taxon>
        <taxon>Pseudomonadati</taxon>
        <taxon>Bacteroidota</taxon>
        <taxon>Chitinophagia</taxon>
        <taxon>Chitinophagales</taxon>
        <taxon>Chitinophagaceae</taxon>
        <taxon>Flavisolibacter</taxon>
    </lineage>
</organism>